<dbReference type="SUPFAM" id="SSF69279">
    <property type="entry name" value="Phage tail proteins"/>
    <property type="match status" value="2"/>
</dbReference>
<protein>
    <submittedName>
        <fullName evidence="5">Tail protein</fullName>
    </submittedName>
</protein>
<reference evidence="5 6" key="1">
    <citation type="submission" date="2016-09" db="EMBL/GenBank/DDBJ databases">
        <title>Xenorhabdus thuongxuanensis sp. nov. and Xenorhabdus eapokensis sp. nov., isolated from Steinernema species.</title>
        <authorList>
            <person name="Kaempfer P."/>
            <person name="Tobias N.J."/>
            <person name="Phan Ke L."/>
            <person name="Bode H.B."/>
            <person name="Glaeser S.P."/>
        </authorList>
    </citation>
    <scope>NUCLEOTIDE SEQUENCE [LARGE SCALE GENOMIC DNA]</scope>
    <source>
        <strain evidence="5 6">30TX1</strain>
    </source>
</reference>
<dbReference type="RefSeq" id="WP_074020621.1">
    <property type="nucleotide sequence ID" value="NZ_CAWMWP010000042.1"/>
</dbReference>
<evidence type="ECO:0000259" key="3">
    <source>
        <dbReference type="Pfam" id="PF21929"/>
    </source>
</evidence>
<feature type="domain" description="Baseplate hub protein gp44-like N-terminal" evidence="2">
    <location>
        <begin position="5"/>
        <end position="88"/>
    </location>
</feature>
<dbReference type="InterPro" id="IPR049354">
    <property type="entry name" value="GpP-like_N"/>
</dbReference>
<evidence type="ECO:0000256" key="1">
    <source>
        <dbReference type="SAM" id="MobiDB-lite"/>
    </source>
</evidence>
<feature type="domain" description="Baseplate hub protein gp44/GpP-like C-terminal" evidence="3">
    <location>
        <begin position="262"/>
        <end position="346"/>
    </location>
</feature>
<dbReference type="Pfam" id="PF21683">
    <property type="entry name" value="GpP-like_1st"/>
    <property type="match status" value="1"/>
</dbReference>
<accession>A0A1Q5TXX8</accession>
<sequence>MANTIELILGNKIYSGWKTLDVTRSLEDMSGQFSLGITVRNTDSPLVLTPGHACQLAINGQRVVTGYVDAVDVGINTDERTITLSGRDKTGDLVDCAAMHGKGQCRNVSLETIAKDLCQPFGVTVRWLVKDAAAATAFRQWQIEPGETVFDNLSRAARHRGVIVTSNAAGELVFTTAGSQSVAALVLGNTQHTGVKIKTLDTSLSWHDRFSLYRVKGASAAGGRWGETQTPVQSTAIYMDARDPAITRYRPTIFLADDNMTKAKGTARAAWEQKRAMAHSTTATVGVRGWFKPDGQLWQPNEMVQLQAPQAGFPDDPLLIVAVNYLLDSDNGTITRLELMPRDGFTEPADPEKKVQQDVRWKP</sequence>
<dbReference type="Gene3D" id="3.55.50.10">
    <property type="entry name" value="Baseplate protein-like domains"/>
    <property type="match status" value="1"/>
</dbReference>
<dbReference type="InterPro" id="IPR023399">
    <property type="entry name" value="Baseplate-like_2-layer_sand"/>
</dbReference>
<organism evidence="5 6">
    <name type="scientific">Xenorhabdus thuongxuanensis</name>
    <dbReference type="NCBI Taxonomy" id="1873484"/>
    <lineage>
        <taxon>Bacteria</taxon>
        <taxon>Pseudomonadati</taxon>
        <taxon>Pseudomonadota</taxon>
        <taxon>Gammaproteobacteria</taxon>
        <taxon>Enterobacterales</taxon>
        <taxon>Morganellaceae</taxon>
        <taxon>Xenorhabdus</taxon>
    </lineage>
</organism>
<proteinExistence type="predicted"/>
<evidence type="ECO:0000313" key="6">
    <source>
        <dbReference type="Proteomes" id="UP000186277"/>
    </source>
</evidence>
<dbReference type="InterPro" id="IPR053981">
    <property type="entry name" value="Gp44/GpP-like_2nd"/>
</dbReference>
<dbReference type="OrthoDB" id="9016931at2"/>
<dbReference type="Gene3D" id="2.30.300.10">
    <property type="entry name" value="Baseplate protein-like domain - beta roll fold"/>
    <property type="match status" value="1"/>
</dbReference>
<evidence type="ECO:0000259" key="4">
    <source>
        <dbReference type="Pfam" id="PF22255"/>
    </source>
</evidence>
<dbReference type="EMBL" id="MKGR01000019">
    <property type="protein sequence ID" value="OKP05098.1"/>
    <property type="molecule type" value="Genomic_DNA"/>
</dbReference>
<feature type="domain" description="Baseplate hub protein gp44/GpP-like second" evidence="4">
    <location>
        <begin position="90"/>
        <end position="175"/>
    </location>
</feature>
<evidence type="ECO:0000313" key="5">
    <source>
        <dbReference type="EMBL" id="OKP05098.1"/>
    </source>
</evidence>
<dbReference type="InterPro" id="IPR026276">
    <property type="entry name" value="Baseplate_GpP"/>
</dbReference>
<keyword evidence="6" id="KW-1185">Reference proteome</keyword>
<dbReference type="Proteomes" id="UP000186277">
    <property type="component" value="Unassembled WGS sequence"/>
</dbReference>
<dbReference type="PIRSF" id="PIRSF004440">
    <property type="entry name" value="GpP"/>
    <property type="match status" value="1"/>
</dbReference>
<dbReference type="Pfam" id="PF21929">
    <property type="entry name" value="GpP_4th"/>
    <property type="match status" value="1"/>
</dbReference>
<feature type="region of interest" description="Disordered" evidence="1">
    <location>
        <begin position="343"/>
        <end position="363"/>
    </location>
</feature>
<name>A0A1Q5TXX8_9GAMM</name>
<dbReference type="InterPro" id="IPR053982">
    <property type="entry name" value="Gp44/GpP-like_C"/>
</dbReference>
<gene>
    <name evidence="5" type="ORF">Xentx_02589</name>
</gene>
<evidence type="ECO:0000259" key="2">
    <source>
        <dbReference type="Pfam" id="PF21683"/>
    </source>
</evidence>
<dbReference type="AlphaFoldDB" id="A0A1Q5TXX8"/>
<dbReference type="Pfam" id="PF22255">
    <property type="entry name" value="Gp44-like_2nd"/>
    <property type="match status" value="1"/>
</dbReference>
<comment type="caution">
    <text evidence="5">The sequence shown here is derived from an EMBL/GenBank/DDBJ whole genome shotgun (WGS) entry which is preliminary data.</text>
</comment>
<dbReference type="Gene3D" id="3.30.1920.10">
    <property type="entry name" value="Baseplate protein-like domains - 2 layer sandwich fold"/>
    <property type="match status" value="1"/>
</dbReference>